<sequence length="168" mass="19031">MLAQTEESLHKAQSPIIIKKNSRESLKPVIPLFNSQNPSTSPRQGPLSSYAPSLQIPHHGAFTSAPGSSMSSPSRIPMRGFSPEQIASSTFWVEKPYPDVALLGLWSLFHHGERRSFSQWGIEAWKKDIKEPDEERKIAAKRMFLETKGVEFVHERCLEILGDVVEWY</sequence>
<name>A0A835LVG6_9MAGN</name>
<feature type="region of interest" description="Disordered" evidence="1">
    <location>
        <begin position="29"/>
        <end position="50"/>
    </location>
</feature>
<evidence type="ECO:0000313" key="3">
    <source>
        <dbReference type="Proteomes" id="UP000631114"/>
    </source>
</evidence>
<accession>A0A835LVG6</accession>
<evidence type="ECO:0000256" key="1">
    <source>
        <dbReference type="SAM" id="MobiDB-lite"/>
    </source>
</evidence>
<reference evidence="2 3" key="1">
    <citation type="submission" date="2020-10" db="EMBL/GenBank/DDBJ databases">
        <title>The Coptis chinensis genome and diversification of protoberbering-type alkaloids.</title>
        <authorList>
            <person name="Wang B."/>
            <person name="Shu S."/>
            <person name="Song C."/>
            <person name="Liu Y."/>
        </authorList>
    </citation>
    <scope>NUCLEOTIDE SEQUENCE [LARGE SCALE GENOMIC DNA]</scope>
    <source>
        <strain evidence="2">HL-2020</strain>
        <tissue evidence="2">Leaf</tissue>
    </source>
</reference>
<feature type="compositionally biased region" description="Polar residues" evidence="1">
    <location>
        <begin position="33"/>
        <end position="50"/>
    </location>
</feature>
<comment type="caution">
    <text evidence="2">The sequence shown here is derived from an EMBL/GenBank/DDBJ whole genome shotgun (WGS) entry which is preliminary data.</text>
</comment>
<dbReference type="Proteomes" id="UP000631114">
    <property type="component" value="Unassembled WGS sequence"/>
</dbReference>
<gene>
    <name evidence="2" type="ORF">IFM89_018161</name>
</gene>
<proteinExistence type="predicted"/>
<dbReference type="AlphaFoldDB" id="A0A835LVG6"/>
<organism evidence="2 3">
    <name type="scientific">Coptis chinensis</name>
    <dbReference type="NCBI Taxonomy" id="261450"/>
    <lineage>
        <taxon>Eukaryota</taxon>
        <taxon>Viridiplantae</taxon>
        <taxon>Streptophyta</taxon>
        <taxon>Embryophyta</taxon>
        <taxon>Tracheophyta</taxon>
        <taxon>Spermatophyta</taxon>
        <taxon>Magnoliopsida</taxon>
        <taxon>Ranunculales</taxon>
        <taxon>Ranunculaceae</taxon>
        <taxon>Coptidoideae</taxon>
        <taxon>Coptis</taxon>
    </lineage>
</organism>
<keyword evidence="3" id="KW-1185">Reference proteome</keyword>
<protein>
    <submittedName>
        <fullName evidence="2">Uncharacterized protein</fullName>
    </submittedName>
</protein>
<evidence type="ECO:0000313" key="2">
    <source>
        <dbReference type="EMBL" id="KAF9609713.1"/>
    </source>
</evidence>
<dbReference type="EMBL" id="JADFTS010000004">
    <property type="protein sequence ID" value="KAF9609713.1"/>
    <property type="molecule type" value="Genomic_DNA"/>
</dbReference>